<evidence type="ECO:0000313" key="3">
    <source>
        <dbReference type="EMBL" id="NOU61032.1"/>
    </source>
</evidence>
<feature type="domain" description="Transglycosylase SLT" evidence="2">
    <location>
        <begin position="111"/>
        <end position="219"/>
    </location>
</feature>
<keyword evidence="4" id="KW-1185">Reference proteome</keyword>
<evidence type="ECO:0000259" key="2">
    <source>
        <dbReference type="Pfam" id="PF01464"/>
    </source>
</evidence>
<proteinExistence type="inferred from homology"/>
<protein>
    <submittedName>
        <fullName evidence="3">Lytic transglycosylase domain-containing protein</fullName>
    </submittedName>
</protein>
<dbReference type="InterPro" id="IPR023346">
    <property type="entry name" value="Lysozyme-like_dom_sf"/>
</dbReference>
<dbReference type="PANTHER" id="PTHR37423">
    <property type="entry name" value="SOLUBLE LYTIC MUREIN TRANSGLYCOSYLASE-RELATED"/>
    <property type="match status" value="1"/>
</dbReference>
<dbReference type="EMBL" id="RZNH01000026">
    <property type="protein sequence ID" value="NOU61032.1"/>
    <property type="molecule type" value="Genomic_DNA"/>
</dbReference>
<dbReference type="PANTHER" id="PTHR37423:SF2">
    <property type="entry name" value="MEMBRANE-BOUND LYTIC MUREIN TRANSGLYCOSYLASE C"/>
    <property type="match status" value="1"/>
</dbReference>
<accession>A0ABX1WY42</accession>
<dbReference type="Proteomes" id="UP000732105">
    <property type="component" value="Unassembled WGS sequence"/>
</dbReference>
<sequence length="337" mass="39058">MLKKTTTVNIYRSFKNFIALIVVLGGVYVTAQLFNYSKVTDRDKEPENSEYMSRYNVYALKTPNELKFGDELVPLDRWDVKESLDRELLVNTYWQSQTLLFLKRSNRYFPIIEPILKEQGVPDDFKYLALIESGFVPTIKSPAGAVGVWQFMSGTAKDYGLEVSAEVDERYNIEKATVAACKYLKDSYKKYGSWTLVAASYNAGRRFVDKQLKLQDAGNYYDLLLGEETGRYVFRILAIKMIMEDPAGYGFKFRKSDLYPEIPTRKITIKSPVKDFAVFAKENGVNYKVLKYFNPWLRRAYLTNKYKKEYEITLPAKGYINFAFSDYKNPDDSVSEK</sequence>
<evidence type="ECO:0000256" key="1">
    <source>
        <dbReference type="ARBA" id="ARBA00007734"/>
    </source>
</evidence>
<comment type="similarity">
    <text evidence="1">Belongs to the transglycosylase Slt family.</text>
</comment>
<organism evidence="3 4">
    <name type="scientific">Marinifilum caeruleilacunae</name>
    <dbReference type="NCBI Taxonomy" id="2499076"/>
    <lineage>
        <taxon>Bacteria</taxon>
        <taxon>Pseudomonadati</taxon>
        <taxon>Bacteroidota</taxon>
        <taxon>Bacteroidia</taxon>
        <taxon>Marinilabiliales</taxon>
        <taxon>Marinifilaceae</taxon>
    </lineage>
</organism>
<dbReference type="PROSITE" id="PS00922">
    <property type="entry name" value="TRANSGLYCOSYLASE"/>
    <property type="match status" value="1"/>
</dbReference>
<evidence type="ECO:0000313" key="4">
    <source>
        <dbReference type="Proteomes" id="UP000732105"/>
    </source>
</evidence>
<dbReference type="InterPro" id="IPR008258">
    <property type="entry name" value="Transglycosylase_SLT_dom_1"/>
</dbReference>
<name>A0ABX1WY42_9BACT</name>
<dbReference type="SUPFAM" id="SSF53955">
    <property type="entry name" value="Lysozyme-like"/>
    <property type="match status" value="1"/>
</dbReference>
<dbReference type="Pfam" id="PF01464">
    <property type="entry name" value="SLT"/>
    <property type="match status" value="1"/>
</dbReference>
<comment type="caution">
    <text evidence="3">The sequence shown here is derived from an EMBL/GenBank/DDBJ whole genome shotgun (WGS) entry which is preliminary data.</text>
</comment>
<dbReference type="InterPro" id="IPR000189">
    <property type="entry name" value="Transglyc_AS"/>
</dbReference>
<dbReference type="CDD" id="cd16894">
    <property type="entry name" value="MltD-like"/>
    <property type="match status" value="1"/>
</dbReference>
<dbReference type="Gene3D" id="1.10.530.10">
    <property type="match status" value="1"/>
</dbReference>
<reference evidence="3 4" key="1">
    <citation type="submission" date="2018-12" db="EMBL/GenBank/DDBJ databases">
        <title>Marinifilum JC070 sp. nov., a marine bacterium isolated from Yongle Blue Hole in the South China Sea.</title>
        <authorList>
            <person name="Fu T."/>
        </authorList>
    </citation>
    <scope>NUCLEOTIDE SEQUENCE [LARGE SCALE GENOMIC DNA]</scope>
    <source>
        <strain evidence="3 4">JC070</strain>
    </source>
</reference>
<gene>
    <name evidence="3" type="ORF">ELS83_14495</name>
</gene>